<proteinExistence type="predicted"/>
<gene>
    <name evidence="2" type="ORF">OLEA9_A121049</name>
</gene>
<dbReference type="SUPFAM" id="SSF49503">
    <property type="entry name" value="Cupredoxins"/>
    <property type="match status" value="1"/>
</dbReference>
<dbReference type="AlphaFoldDB" id="A0A8S0PPF3"/>
<comment type="caution">
    <text evidence="2">The sequence shown here is derived from an EMBL/GenBank/DDBJ whole genome shotgun (WGS) entry which is preliminary data.</text>
</comment>
<evidence type="ECO:0000313" key="2">
    <source>
        <dbReference type="EMBL" id="CAA2955402.1"/>
    </source>
</evidence>
<name>A0A8S0PPF3_OLEEU</name>
<feature type="domain" description="Phytocyanin" evidence="1">
    <location>
        <begin position="66"/>
        <end position="127"/>
    </location>
</feature>
<protein>
    <submittedName>
        <fullName evidence="2">Early nodulin 1</fullName>
    </submittedName>
</protein>
<dbReference type="Gramene" id="OE9A121049T1">
    <property type="protein sequence ID" value="OE9A121049C1"/>
    <property type="gene ID" value="OE9A121049"/>
</dbReference>
<sequence length="196" mass="22343">MRGNQVTSLLRPRHDPEMPAHRVKMALLKNILLFLVLMFLLCVLSEAREFVVDGENNLRAVPSSVDKFNKWAEKTRFQIGDSLVLKYDSKTDSVLEVTEEDYKISNNANSKKSYHDVETKILLEKSGCVSIAARMFPELGQHTMPTNCLEMPENQAASLPIQEASRTWPVHRPLETARNYLKIGLYPCHAPDAYRI</sequence>
<dbReference type="Proteomes" id="UP000594638">
    <property type="component" value="Unassembled WGS sequence"/>
</dbReference>
<reference evidence="2 3" key="1">
    <citation type="submission" date="2019-12" db="EMBL/GenBank/DDBJ databases">
        <authorList>
            <person name="Alioto T."/>
            <person name="Alioto T."/>
            <person name="Gomez Garrido J."/>
        </authorList>
    </citation>
    <scope>NUCLEOTIDE SEQUENCE [LARGE SCALE GENOMIC DNA]</scope>
</reference>
<accession>A0A8S0PPF3</accession>
<dbReference type="GO" id="GO:0005886">
    <property type="term" value="C:plasma membrane"/>
    <property type="evidence" value="ECO:0007669"/>
    <property type="project" value="TreeGrafter"/>
</dbReference>
<dbReference type="OrthoDB" id="1937044at2759"/>
<dbReference type="EMBL" id="CACTIH010000149">
    <property type="protein sequence ID" value="CAA2955402.1"/>
    <property type="molecule type" value="Genomic_DNA"/>
</dbReference>
<dbReference type="Pfam" id="PF02298">
    <property type="entry name" value="Cu_bind_like"/>
    <property type="match status" value="1"/>
</dbReference>
<dbReference type="PANTHER" id="PTHR33021:SF505">
    <property type="entry name" value="EARLY NODULIN-LIKE PROTEIN 1"/>
    <property type="match status" value="1"/>
</dbReference>
<dbReference type="PANTHER" id="PTHR33021">
    <property type="entry name" value="BLUE COPPER PROTEIN"/>
    <property type="match status" value="1"/>
</dbReference>
<dbReference type="InterPro" id="IPR008972">
    <property type="entry name" value="Cupredoxin"/>
</dbReference>
<evidence type="ECO:0000313" key="3">
    <source>
        <dbReference type="Proteomes" id="UP000594638"/>
    </source>
</evidence>
<organism evidence="2 3">
    <name type="scientific">Olea europaea subsp. europaea</name>
    <dbReference type="NCBI Taxonomy" id="158383"/>
    <lineage>
        <taxon>Eukaryota</taxon>
        <taxon>Viridiplantae</taxon>
        <taxon>Streptophyta</taxon>
        <taxon>Embryophyta</taxon>
        <taxon>Tracheophyta</taxon>
        <taxon>Spermatophyta</taxon>
        <taxon>Magnoliopsida</taxon>
        <taxon>eudicotyledons</taxon>
        <taxon>Gunneridae</taxon>
        <taxon>Pentapetalae</taxon>
        <taxon>asterids</taxon>
        <taxon>lamiids</taxon>
        <taxon>Lamiales</taxon>
        <taxon>Oleaceae</taxon>
        <taxon>Oleeae</taxon>
        <taxon>Olea</taxon>
    </lineage>
</organism>
<dbReference type="InterPro" id="IPR003245">
    <property type="entry name" value="Phytocyanin_dom"/>
</dbReference>
<evidence type="ECO:0000259" key="1">
    <source>
        <dbReference type="Pfam" id="PF02298"/>
    </source>
</evidence>
<dbReference type="InterPro" id="IPR039391">
    <property type="entry name" value="Phytocyanin-like"/>
</dbReference>
<keyword evidence="3" id="KW-1185">Reference proteome</keyword>
<dbReference type="GO" id="GO:0009055">
    <property type="term" value="F:electron transfer activity"/>
    <property type="evidence" value="ECO:0007669"/>
    <property type="project" value="InterPro"/>
</dbReference>
<dbReference type="Gene3D" id="2.60.40.420">
    <property type="entry name" value="Cupredoxins - blue copper proteins"/>
    <property type="match status" value="1"/>
</dbReference>